<gene>
    <name evidence="2" type="ORF">FHU37_002744</name>
</gene>
<proteinExistence type="predicted"/>
<dbReference type="InterPro" id="IPR029068">
    <property type="entry name" value="Glyas_Bleomycin-R_OHBP_Dase"/>
</dbReference>
<dbReference type="Pfam" id="PF18029">
    <property type="entry name" value="Glyoxalase_6"/>
    <property type="match status" value="2"/>
</dbReference>
<dbReference type="SUPFAM" id="SSF54593">
    <property type="entry name" value="Glyoxalase/Bleomycin resistance protein/Dihydroxybiphenyl dioxygenase"/>
    <property type="match status" value="1"/>
</dbReference>
<dbReference type="PANTHER" id="PTHR35908">
    <property type="entry name" value="HYPOTHETICAL FUSION PROTEIN"/>
    <property type="match status" value="1"/>
</dbReference>
<dbReference type="AlphaFoldDB" id="A0A853A529"/>
<organism evidence="2 3">
    <name type="scientific">Allostreptomyces psammosilenae</name>
    <dbReference type="NCBI Taxonomy" id="1892865"/>
    <lineage>
        <taxon>Bacteria</taxon>
        <taxon>Bacillati</taxon>
        <taxon>Actinomycetota</taxon>
        <taxon>Actinomycetes</taxon>
        <taxon>Kitasatosporales</taxon>
        <taxon>Streptomycetaceae</taxon>
        <taxon>Allostreptomyces</taxon>
    </lineage>
</organism>
<dbReference type="CDD" id="cd06587">
    <property type="entry name" value="VOC"/>
    <property type="match status" value="1"/>
</dbReference>
<dbReference type="Proteomes" id="UP000567795">
    <property type="component" value="Unassembled WGS sequence"/>
</dbReference>
<evidence type="ECO:0000313" key="2">
    <source>
        <dbReference type="EMBL" id="NYI05801.1"/>
    </source>
</evidence>
<feature type="domain" description="Glyoxalase-like" evidence="1">
    <location>
        <begin position="125"/>
        <end position="228"/>
    </location>
</feature>
<comment type="caution">
    <text evidence="2">The sequence shown here is derived from an EMBL/GenBank/DDBJ whole genome shotgun (WGS) entry which is preliminary data.</text>
</comment>
<dbReference type="Gene3D" id="3.10.180.10">
    <property type="entry name" value="2,3-Dihydroxybiphenyl 1,2-Dioxygenase, domain 1"/>
    <property type="match status" value="2"/>
</dbReference>
<evidence type="ECO:0000259" key="1">
    <source>
        <dbReference type="Pfam" id="PF18029"/>
    </source>
</evidence>
<evidence type="ECO:0000313" key="3">
    <source>
        <dbReference type="Proteomes" id="UP000567795"/>
    </source>
</evidence>
<accession>A0A853A529</accession>
<dbReference type="EMBL" id="JACBZD010000001">
    <property type="protein sequence ID" value="NYI05801.1"/>
    <property type="molecule type" value="Genomic_DNA"/>
</dbReference>
<reference evidence="2 3" key="1">
    <citation type="submission" date="2020-07" db="EMBL/GenBank/DDBJ databases">
        <title>Sequencing the genomes of 1000 actinobacteria strains.</title>
        <authorList>
            <person name="Klenk H.-P."/>
        </authorList>
    </citation>
    <scope>NUCLEOTIDE SEQUENCE [LARGE SCALE GENOMIC DNA]</scope>
    <source>
        <strain evidence="2 3">DSM 42178</strain>
    </source>
</reference>
<sequence>MDATVPLTLGDFWGEVLGAAMVDAGNGDTKLEPPPGGQPSEVVWVNGVPEPKTGKNRVHLDLRLPAPDPSPLVAAGARIMREPVGDEQWWVLADPEGNEFCAFPPRAGDSSPAPHPRALARVYELVVDCHDARAQAEWWAMVTGGKAHMAEADPWAWVTDVPGFPWEAWVFTPVPESKIVKNRVHWDIELDAAVPDALLRAGATILAEPAESRRWWVMADREGNEFCAFPPREQQQ</sequence>
<name>A0A853A529_9ACTN</name>
<dbReference type="PANTHER" id="PTHR35908:SF1">
    <property type="entry name" value="CONSERVED PROTEIN"/>
    <property type="match status" value="1"/>
</dbReference>
<dbReference type="InterPro" id="IPR041581">
    <property type="entry name" value="Glyoxalase_6"/>
</dbReference>
<keyword evidence="3" id="KW-1185">Reference proteome</keyword>
<protein>
    <recommendedName>
        <fullName evidence="1">Glyoxalase-like domain-containing protein</fullName>
    </recommendedName>
</protein>
<feature type="domain" description="Glyoxalase-like" evidence="1">
    <location>
        <begin position="1"/>
        <end position="102"/>
    </location>
</feature>
<dbReference type="RefSeq" id="WP_218904033.1">
    <property type="nucleotide sequence ID" value="NZ_JACBZD010000001.1"/>
</dbReference>